<organism evidence="2 3">
    <name type="scientific">Musa balbisiana</name>
    <name type="common">Banana</name>
    <dbReference type="NCBI Taxonomy" id="52838"/>
    <lineage>
        <taxon>Eukaryota</taxon>
        <taxon>Viridiplantae</taxon>
        <taxon>Streptophyta</taxon>
        <taxon>Embryophyta</taxon>
        <taxon>Tracheophyta</taxon>
        <taxon>Spermatophyta</taxon>
        <taxon>Magnoliopsida</taxon>
        <taxon>Liliopsida</taxon>
        <taxon>Zingiberales</taxon>
        <taxon>Musaceae</taxon>
        <taxon>Musa</taxon>
    </lineage>
</organism>
<protein>
    <submittedName>
        <fullName evidence="2">Uncharacterized protein</fullName>
    </submittedName>
</protein>
<dbReference type="AlphaFoldDB" id="A0A4S8J982"/>
<feature type="region of interest" description="Disordered" evidence="1">
    <location>
        <begin position="114"/>
        <end position="152"/>
    </location>
</feature>
<feature type="region of interest" description="Disordered" evidence="1">
    <location>
        <begin position="161"/>
        <end position="180"/>
    </location>
</feature>
<sequence>MKYSHAKMVRATLATRRMMNHQCGTWSQIECHHAPSMEEKNMRDGRRERGKADAVGHCEECAQVERTILLVGLDVEVEVGVYDAGDVVALPGGCEEAIGEDGEGFGVVEVEPVRSGRDDIHDERKASRDIGSGKPRAGQGAAEADGADAEAMEARTELLGKDGAREDPAHPGEGGEHGEEVAWENVVGKATEEGHHEELVPSHATFGATFFLVQGSACR</sequence>
<accession>A0A4S8J982</accession>
<proteinExistence type="predicted"/>
<evidence type="ECO:0000313" key="2">
    <source>
        <dbReference type="EMBL" id="THU58213.1"/>
    </source>
</evidence>
<evidence type="ECO:0000313" key="3">
    <source>
        <dbReference type="Proteomes" id="UP000317650"/>
    </source>
</evidence>
<keyword evidence="3" id="KW-1185">Reference proteome</keyword>
<dbReference type="Proteomes" id="UP000317650">
    <property type="component" value="Chromosome 3"/>
</dbReference>
<feature type="compositionally biased region" description="Basic and acidic residues" evidence="1">
    <location>
        <begin position="114"/>
        <end position="128"/>
    </location>
</feature>
<evidence type="ECO:0000256" key="1">
    <source>
        <dbReference type="SAM" id="MobiDB-lite"/>
    </source>
</evidence>
<dbReference type="EMBL" id="PYDT01000006">
    <property type="protein sequence ID" value="THU58213.1"/>
    <property type="molecule type" value="Genomic_DNA"/>
</dbReference>
<name>A0A4S8J982_MUSBA</name>
<comment type="caution">
    <text evidence="2">The sequence shown here is derived from an EMBL/GenBank/DDBJ whole genome shotgun (WGS) entry which is preliminary data.</text>
</comment>
<gene>
    <name evidence="2" type="ORF">C4D60_Mb03t11790</name>
</gene>
<reference evidence="2 3" key="1">
    <citation type="journal article" date="2019" name="Nat. Plants">
        <title>Genome sequencing of Musa balbisiana reveals subgenome evolution and function divergence in polyploid bananas.</title>
        <authorList>
            <person name="Yao X."/>
        </authorList>
    </citation>
    <scope>NUCLEOTIDE SEQUENCE [LARGE SCALE GENOMIC DNA]</scope>
    <source>
        <strain evidence="3">cv. DH-PKW</strain>
        <tissue evidence="2">Leaves</tissue>
    </source>
</reference>